<name>A0A2I1K825_9LACT</name>
<keyword evidence="2" id="KW-1185">Reference proteome</keyword>
<sequence length="212" mass="23545">MKIFERPIKIFFSLFVVAFICLCFQSSVVKADSLKSDVIVSDQSNLISKSISRENKEFLNKLTKVLMYFKIDFQGTLYLDLSKEELKEIYQFTDVECEKVEQLIAFSKMAKQGYTDRVTVSDWKIYFTHPEVQQFLLAAAQAGPVAMTAALSALGTVVATPGIGTVIGAMIGSFGGTSVICYYALQASYNGQGLYMGVEWDGKFPNPVIGTW</sequence>
<dbReference type="RefSeq" id="WP_101660045.1">
    <property type="nucleotide sequence ID" value="NZ_PKGZ01000002.1"/>
</dbReference>
<reference evidence="1 2" key="1">
    <citation type="submission" date="2017-12" db="EMBL/GenBank/DDBJ databases">
        <title>Phylogenetic diversity of female urinary microbiome.</title>
        <authorList>
            <person name="Thomas-White K."/>
            <person name="Wolfe A.J."/>
        </authorList>
    </citation>
    <scope>NUCLEOTIDE SEQUENCE [LARGE SCALE GENOMIC DNA]</scope>
    <source>
        <strain evidence="1 2">UMB0844</strain>
    </source>
</reference>
<evidence type="ECO:0000313" key="1">
    <source>
        <dbReference type="EMBL" id="PKY91779.1"/>
    </source>
</evidence>
<comment type="caution">
    <text evidence="1">The sequence shown here is derived from an EMBL/GenBank/DDBJ whole genome shotgun (WGS) entry which is preliminary data.</text>
</comment>
<gene>
    <name evidence="1" type="ORF">CYJ27_03670</name>
</gene>
<accession>A0A2I1K825</accession>
<dbReference type="EMBL" id="PKGZ01000002">
    <property type="protein sequence ID" value="PKY91779.1"/>
    <property type="molecule type" value="Genomic_DNA"/>
</dbReference>
<protein>
    <submittedName>
        <fullName evidence="1">Uncharacterized protein</fullName>
    </submittedName>
</protein>
<proteinExistence type="predicted"/>
<dbReference type="Proteomes" id="UP000234775">
    <property type="component" value="Unassembled WGS sequence"/>
</dbReference>
<evidence type="ECO:0000313" key="2">
    <source>
        <dbReference type="Proteomes" id="UP000234775"/>
    </source>
</evidence>
<dbReference type="AlphaFoldDB" id="A0A2I1K825"/>
<organism evidence="1 2">
    <name type="scientific">Aerococcus christensenii</name>
    <dbReference type="NCBI Taxonomy" id="87541"/>
    <lineage>
        <taxon>Bacteria</taxon>
        <taxon>Bacillati</taxon>
        <taxon>Bacillota</taxon>
        <taxon>Bacilli</taxon>
        <taxon>Lactobacillales</taxon>
        <taxon>Aerococcaceae</taxon>
        <taxon>Aerococcus</taxon>
    </lineage>
</organism>